<dbReference type="InterPro" id="IPR040976">
    <property type="entry name" value="Pkinase_fungal"/>
</dbReference>
<dbReference type="Pfam" id="PF17667">
    <property type="entry name" value="Pkinase_fungal"/>
    <property type="match status" value="1"/>
</dbReference>
<dbReference type="RefSeq" id="XP_041197993.1">
    <property type="nucleotide sequence ID" value="XM_041339436.1"/>
</dbReference>
<dbReference type="GeneID" id="64633452"/>
<dbReference type="Proteomes" id="UP000807769">
    <property type="component" value="Unassembled WGS sequence"/>
</dbReference>
<dbReference type="OrthoDB" id="5569250at2759"/>
<sequence length="66" mass="7337">MFQTKAELLGAIQDIIKIQMIAVEEQGILHHNCSLNNSMIEDDGNGVENEIPPGIDHAYFDSQQLV</sequence>
<feature type="domain" description="Fungal-type protein kinase" evidence="1">
    <location>
        <begin position="2"/>
        <end position="43"/>
    </location>
</feature>
<proteinExistence type="predicted"/>
<gene>
    <name evidence="2" type="ORF">BJ212DRAFT_1476786</name>
</gene>
<evidence type="ECO:0000313" key="2">
    <source>
        <dbReference type="EMBL" id="KAG1823933.1"/>
    </source>
</evidence>
<reference evidence="2" key="1">
    <citation type="journal article" date="2020" name="New Phytol.">
        <title>Comparative genomics reveals dynamic genome evolution in host specialist ectomycorrhizal fungi.</title>
        <authorList>
            <person name="Lofgren L.A."/>
            <person name="Nguyen N.H."/>
            <person name="Vilgalys R."/>
            <person name="Ruytinx J."/>
            <person name="Liao H.L."/>
            <person name="Branco S."/>
            <person name="Kuo A."/>
            <person name="LaButti K."/>
            <person name="Lipzen A."/>
            <person name="Andreopoulos W."/>
            <person name="Pangilinan J."/>
            <person name="Riley R."/>
            <person name="Hundley H."/>
            <person name="Na H."/>
            <person name="Barry K."/>
            <person name="Grigoriev I.V."/>
            <person name="Stajich J.E."/>
            <person name="Kennedy P.G."/>
        </authorList>
    </citation>
    <scope>NUCLEOTIDE SEQUENCE</scope>
    <source>
        <strain evidence="2">MN1</strain>
    </source>
</reference>
<organism evidence="2 3">
    <name type="scientific">Suillus subaureus</name>
    <dbReference type="NCBI Taxonomy" id="48587"/>
    <lineage>
        <taxon>Eukaryota</taxon>
        <taxon>Fungi</taxon>
        <taxon>Dikarya</taxon>
        <taxon>Basidiomycota</taxon>
        <taxon>Agaricomycotina</taxon>
        <taxon>Agaricomycetes</taxon>
        <taxon>Agaricomycetidae</taxon>
        <taxon>Boletales</taxon>
        <taxon>Suillineae</taxon>
        <taxon>Suillaceae</taxon>
        <taxon>Suillus</taxon>
    </lineage>
</organism>
<evidence type="ECO:0000259" key="1">
    <source>
        <dbReference type="Pfam" id="PF17667"/>
    </source>
</evidence>
<dbReference type="EMBL" id="JABBWG010000004">
    <property type="protein sequence ID" value="KAG1823933.1"/>
    <property type="molecule type" value="Genomic_DNA"/>
</dbReference>
<accession>A0A9P7JI55</accession>
<keyword evidence="3" id="KW-1185">Reference proteome</keyword>
<name>A0A9P7JI55_9AGAM</name>
<comment type="caution">
    <text evidence="2">The sequence shown here is derived from an EMBL/GenBank/DDBJ whole genome shotgun (WGS) entry which is preliminary data.</text>
</comment>
<evidence type="ECO:0000313" key="3">
    <source>
        <dbReference type="Proteomes" id="UP000807769"/>
    </source>
</evidence>
<dbReference type="AlphaFoldDB" id="A0A9P7JI55"/>
<protein>
    <recommendedName>
        <fullName evidence="1">Fungal-type protein kinase domain-containing protein</fullName>
    </recommendedName>
</protein>